<reference evidence="1" key="1">
    <citation type="submission" date="2017-02" db="UniProtKB">
        <authorList>
            <consortium name="WormBaseParasite"/>
        </authorList>
    </citation>
    <scope>IDENTIFICATION</scope>
</reference>
<dbReference type="WBParaSite" id="ASIM_0000475201-mRNA-1">
    <property type="protein sequence ID" value="ASIM_0000475201-mRNA-1"/>
    <property type="gene ID" value="ASIM_0000475201"/>
</dbReference>
<name>A0A0M3JAX9_ANISI</name>
<organism evidence="1">
    <name type="scientific">Anisakis simplex</name>
    <name type="common">Herring worm</name>
    <dbReference type="NCBI Taxonomy" id="6269"/>
    <lineage>
        <taxon>Eukaryota</taxon>
        <taxon>Metazoa</taxon>
        <taxon>Ecdysozoa</taxon>
        <taxon>Nematoda</taxon>
        <taxon>Chromadorea</taxon>
        <taxon>Rhabditida</taxon>
        <taxon>Spirurina</taxon>
        <taxon>Ascaridomorpha</taxon>
        <taxon>Ascaridoidea</taxon>
        <taxon>Anisakidae</taxon>
        <taxon>Anisakis</taxon>
        <taxon>Anisakis simplex complex</taxon>
    </lineage>
</organism>
<dbReference type="AlphaFoldDB" id="A0A0M3JAX9"/>
<sequence length="128" mass="14475">LQQILPVIREAATIAREAVRACSVFTAWSRELGDRIRTLGLDSETLMGFADELQIRFGQRLLANHWLPPSLTPLLRIAAIALRQNIETKQVERTSIGSNTELTVDTIGFMESELQSLRRQRDAKQVFV</sequence>
<evidence type="ECO:0000313" key="1">
    <source>
        <dbReference type="WBParaSite" id="ASIM_0000475201-mRNA-1"/>
    </source>
</evidence>
<accession>A0A0M3JAX9</accession>
<protein>
    <submittedName>
        <fullName evidence="1">HAMP domain-containing histidine kinase</fullName>
    </submittedName>
</protein>
<proteinExistence type="predicted"/>